<name>A0A1A9WSN4_9MUSC</name>
<keyword evidence="1" id="KW-1133">Transmembrane helix</keyword>
<accession>A0A1A9WSN4</accession>
<reference evidence="2" key="2">
    <citation type="submission" date="2020-05" db="UniProtKB">
        <authorList>
            <consortium name="EnsemblMetazoa"/>
        </authorList>
    </citation>
    <scope>IDENTIFICATION</scope>
    <source>
        <strain evidence="2">IAEA</strain>
    </source>
</reference>
<keyword evidence="1" id="KW-0472">Membrane</keyword>
<evidence type="ECO:0000313" key="2">
    <source>
        <dbReference type="EnsemblMetazoa" id="GBRI030564-PA"/>
    </source>
</evidence>
<keyword evidence="1" id="KW-0812">Transmembrane</keyword>
<dbReference type="VEuPathDB" id="VectorBase:GBRI030564"/>
<keyword evidence="3" id="KW-1185">Reference proteome</keyword>
<proteinExistence type="predicted"/>
<evidence type="ECO:0000313" key="3">
    <source>
        <dbReference type="Proteomes" id="UP000091820"/>
    </source>
</evidence>
<reference evidence="3" key="1">
    <citation type="submission" date="2014-03" db="EMBL/GenBank/DDBJ databases">
        <authorList>
            <person name="Aksoy S."/>
            <person name="Warren W."/>
            <person name="Wilson R.K."/>
        </authorList>
    </citation>
    <scope>NUCLEOTIDE SEQUENCE [LARGE SCALE GENOMIC DNA]</scope>
    <source>
        <strain evidence="3">IAEA</strain>
    </source>
</reference>
<organism evidence="2 3">
    <name type="scientific">Glossina brevipalpis</name>
    <dbReference type="NCBI Taxonomy" id="37001"/>
    <lineage>
        <taxon>Eukaryota</taxon>
        <taxon>Metazoa</taxon>
        <taxon>Ecdysozoa</taxon>
        <taxon>Arthropoda</taxon>
        <taxon>Hexapoda</taxon>
        <taxon>Insecta</taxon>
        <taxon>Pterygota</taxon>
        <taxon>Neoptera</taxon>
        <taxon>Endopterygota</taxon>
        <taxon>Diptera</taxon>
        <taxon>Brachycera</taxon>
        <taxon>Muscomorpha</taxon>
        <taxon>Hippoboscoidea</taxon>
        <taxon>Glossinidae</taxon>
        <taxon>Glossina</taxon>
    </lineage>
</organism>
<feature type="transmembrane region" description="Helical" evidence="1">
    <location>
        <begin position="14"/>
        <end position="36"/>
    </location>
</feature>
<dbReference type="EnsemblMetazoa" id="GBRI030564-RA">
    <property type="protein sequence ID" value="GBRI030564-PA"/>
    <property type="gene ID" value="GBRI030564"/>
</dbReference>
<sequence>MADNNNIYTEKNKIALGIVPAASSFVGGNRLLAAYFKRKRMSVLLPPSLWPLFHNQELNYLTVQQLCYLQQLCYEQQHFRRVVQNSFNKLHRTCILAYLHMKFIVAGFRRHIDQLYKPYGTSVILIHKMGGNLKWFRRRSLQFQIMISNSRPL</sequence>
<dbReference type="Proteomes" id="UP000091820">
    <property type="component" value="Unassembled WGS sequence"/>
</dbReference>
<protein>
    <submittedName>
        <fullName evidence="2">Uncharacterized protein</fullName>
    </submittedName>
</protein>
<evidence type="ECO:0000256" key="1">
    <source>
        <dbReference type="SAM" id="Phobius"/>
    </source>
</evidence>
<dbReference type="AlphaFoldDB" id="A0A1A9WSN4"/>